<dbReference type="Pfam" id="PF00149">
    <property type="entry name" value="Metallophos"/>
    <property type="match status" value="1"/>
</dbReference>
<organism evidence="3 4">
    <name type="scientific">Brachybacterium fresconis</name>
    <dbReference type="NCBI Taxonomy" id="173363"/>
    <lineage>
        <taxon>Bacteria</taxon>
        <taxon>Bacillati</taxon>
        <taxon>Actinomycetota</taxon>
        <taxon>Actinomycetes</taxon>
        <taxon>Micrococcales</taxon>
        <taxon>Dermabacteraceae</taxon>
        <taxon>Brachybacterium</taxon>
    </lineage>
</organism>
<dbReference type="RefSeq" id="WP_209893586.1">
    <property type="nucleotide sequence ID" value="NZ_BAAAJV010000016.1"/>
</dbReference>
<dbReference type="Proteomes" id="UP000698222">
    <property type="component" value="Unassembled WGS sequence"/>
</dbReference>
<dbReference type="Gene3D" id="2.130.10.10">
    <property type="entry name" value="YVTN repeat-like/Quinoprotein amine dehydrogenase"/>
    <property type="match status" value="1"/>
</dbReference>
<dbReference type="InterPro" id="IPR029052">
    <property type="entry name" value="Metallo-depent_PP-like"/>
</dbReference>
<feature type="domain" description="Pyrrolo-quinoline quinone repeat" evidence="2">
    <location>
        <begin position="529"/>
        <end position="670"/>
    </location>
</feature>
<dbReference type="InterPro" id="IPR018391">
    <property type="entry name" value="PQQ_b-propeller_rpt"/>
</dbReference>
<evidence type="ECO:0000259" key="2">
    <source>
        <dbReference type="Pfam" id="PF13360"/>
    </source>
</evidence>
<evidence type="ECO:0000313" key="3">
    <source>
        <dbReference type="EMBL" id="MBP2410254.1"/>
    </source>
</evidence>
<dbReference type="InterPro" id="IPR004843">
    <property type="entry name" value="Calcineurin-like_PHP"/>
</dbReference>
<dbReference type="InterPro" id="IPR006311">
    <property type="entry name" value="TAT_signal"/>
</dbReference>
<protein>
    <submittedName>
        <fullName evidence="3">Outer membrane protein assembly factor BamB/predicted phosphodiesterase</fullName>
    </submittedName>
</protein>
<dbReference type="SUPFAM" id="SSF56300">
    <property type="entry name" value="Metallo-dependent phosphatases"/>
    <property type="match status" value="1"/>
</dbReference>
<gene>
    <name evidence="3" type="ORF">JOF44_003157</name>
</gene>
<sequence length="763" mass="81273">MRQRPADHSMIPTGAGPEAGLTRRRLLGATLAGAAAAGATSAAQAENSPPQPSARFAVIADSQLDGAAPEETKTVARVLEHIESRDPDFVLHCGDITEFGGADGVEHYLSAVPPGLASRIHYVPGNHETQWNADAWEEYHRHFGPGRHSFDAAGLHMIGLDPLVSQQWPSYQFSEESLEFLRADLKNVPDDVPIIMFNHFPLSDDHQFVNNAQKLLEIIEPYRVRAMFAGHIHKLQVRKFNGLTHVVGDALMQAPVYYWAERITDADEDRLALTEVHVPASGEATESLVTEAPLGESGPGDDFGPLDVDLSGDREEVTVRARSEGRGSAQWPSQLAARIYPQGVAPLPWTPLERRGQGPRWDGHLDVAALPPGEHRVQLRASDGGEDPVWNAVAPVTVPSSSSAQVAWSHPLSMSTVMAGLARRGTLVIAAATDGTVEALTVGTGGAQSAWQRELGGVYKAPVMAPDEKTVLIGSADHQLYALEAETGRTVWSYDLGAPVQCEIAVLDLPDGPRIGVAAGTTFFLLSLDGSPVWQADIGGTFTGQACTDGKLVFTGSSDGQVHALEAGTGEQAWTTMVAGRTDTPYHRTIYGPWAAPLQMLPTGDLFVPAHTGATTLSADSGEVRWSVDGLHRVQFTRPVISEFGVLVIDGKNGAVLLLEEATGETLWQDGPETLPFVPGSSASWGSSPVPTADPAIYWMVSTAGLLVRIDLAQPEITTVLKVSNTYTMSTPAPLADEGLDLLVTIDNTGLVRGITGLGEVAG</sequence>
<dbReference type="SMART" id="SM00564">
    <property type="entry name" value="PQQ"/>
    <property type="match status" value="3"/>
</dbReference>
<dbReference type="SUPFAM" id="SSF50998">
    <property type="entry name" value="Quinoprotein alcohol dehydrogenase-like"/>
    <property type="match status" value="1"/>
</dbReference>
<comment type="caution">
    <text evidence="3">The sequence shown here is derived from an EMBL/GenBank/DDBJ whole genome shotgun (WGS) entry which is preliminary data.</text>
</comment>
<accession>A0ABS4YNC9</accession>
<name>A0ABS4YNC9_9MICO</name>
<evidence type="ECO:0000259" key="1">
    <source>
        <dbReference type="Pfam" id="PF00149"/>
    </source>
</evidence>
<proteinExistence type="predicted"/>
<evidence type="ECO:0000313" key="4">
    <source>
        <dbReference type="Proteomes" id="UP000698222"/>
    </source>
</evidence>
<dbReference type="Pfam" id="PF13360">
    <property type="entry name" value="PQQ_2"/>
    <property type="match status" value="2"/>
</dbReference>
<dbReference type="PROSITE" id="PS51318">
    <property type="entry name" value="TAT"/>
    <property type="match status" value="1"/>
</dbReference>
<dbReference type="InterPro" id="IPR002372">
    <property type="entry name" value="PQQ_rpt_dom"/>
</dbReference>
<dbReference type="Gene3D" id="3.60.21.10">
    <property type="match status" value="1"/>
</dbReference>
<feature type="domain" description="Pyrrolo-quinoline quinone repeat" evidence="2">
    <location>
        <begin position="434"/>
        <end position="501"/>
    </location>
</feature>
<dbReference type="PANTHER" id="PTHR43143:SF1">
    <property type="entry name" value="SERINE_THREONINE-PROTEIN PHOSPHATASE CPPED1"/>
    <property type="match status" value="1"/>
</dbReference>
<dbReference type="PANTHER" id="PTHR43143">
    <property type="entry name" value="METALLOPHOSPHOESTERASE, CALCINEURIN SUPERFAMILY"/>
    <property type="match status" value="1"/>
</dbReference>
<dbReference type="EMBL" id="JAGIOC010000001">
    <property type="protein sequence ID" value="MBP2410254.1"/>
    <property type="molecule type" value="Genomic_DNA"/>
</dbReference>
<dbReference type="InterPro" id="IPR011047">
    <property type="entry name" value="Quinoprotein_ADH-like_sf"/>
</dbReference>
<keyword evidence="4" id="KW-1185">Reference proteome</keyword>
<feature type="domain" description="Calcineurin-like phosphoesterase" evidence="1">
    <location>
        <begin position="55"/>
        <end position="234"/>
    </location>
</feature>
<dbReference type="Gene3D" id="2.40.128.630">
    <property type="match status" value="1"/>
</dbReference>
<dbReference type="InterPro" id="IPR051918">
    <property type="entry name" value="STPP_CPPED1"/>
</dbReference>
<dbReference type="InterPro" id="IPR015943">
    <property type="entry name" value="WD40/YVTN_repeat-like_dom_sf"/>
</dbReference>
<reference evidence="3 4" key="1">
    <citation type="submission" date="2021-03" db="EMBL/GenBank/DDBJ databases">
        <title>Sequencing the genomes of 1000 actinobacteria strains.</title>
        <authorList>
            <person name="Klenk H.-P."/>
        </authorList>
    </citation>
    <scope>NUCLEOTIDE SEQUENCE [LARGE SCALE GENOMIC DNA]</scope>
    <source>
        <strain evidence="3 4">DSM 14564</strain>
    </source>
</reference>